<dbReference type="AlphaFoldDB" id="A0A815YUE3"/>
<accession>A0A815YUE3</accession>
<protein>
    <recommendedName>
        <fullName evidence="1">Peptidase C14 caspase domain-containing protein</fullName>
    </recommendedName>
</protein>
<evidence type="ECO:0000313" key="2">
    <source>
        <dbReference type="EMBL" id="CAF1254292.1"/>
    </source>
</evidence>
<sequence>MSAAARGTAVSLPSKTKPEQRKLALVIGISQYAEDELKNPENDANDITTALEKVTKGLNLKCEEMDMLK</sequence>
<dbReference type="Proteomes" id="UP000663829">
    <property type="component" value="Unassembled WGS sequence"/>
</dbReference>
<evidence type="ECO:0000259" key="1">
    <source>
        <dbReference type="Pfam" id="PF00656"/>
    </source>
</evidence>
<dbReference type="Proteomes" id="UP000681722">
    <property type="component" value="Unassembled WGS sequence"/>
</dbReference>
<organism evidence="3 6">
    <name type="scientific">Didymodactylos carnosus</name>
    <dbReference type="NCBI Taxonomy" id="1234261"/>
    <lineage>
        <taxon>Eukaryota</taxon>
        <taxon>Metazoa</taxon>
        <taxon>Spiralia</taxon>
        <taxon>Gnathifera</taxon>
        <taxon>Rotifera</taxon>
        <taxon>Eurotatoria</taxon>
        <taxon>Bdelloidea</taxon>
        <taxon>Philodinida</taxon>
        <taxon>Philodinidae</taxon>
        <taxon>Didymodactylos</taxon>
    </lineage>
</organism>
<keyword evidence="6" id="KW-1185">Reference proteome</keyword>
<evidence type="ECO:0000313" key="5">
    <source>
        <dbReference type="EMBL" id="CAF4439894.1"/>
    </source>
</evidence>
<dbReference type="OrthoDB" id="3223806at2759"/>
<dbReference type="EMBL" id="CAJOBA010038472">
    <property type="protein sequence ID" value="CAF4061340.1"/>
    <property type="molecule type" value="Genomic_DNA"/>
</dbReference>
<dbReference type="EMBL" id="CAJNOQ010030518">
    <property type="protein sequence ID" value="CAF1575024.1"/>
    <property type="molecule type" value="Genomic_DNA"/>
</dbReference>
<evidence type="ECO:0000313" key="3">
    <source>
        <dbReference type="EMBL" id="CAF1575024.1"/>
    </source>
</evidence>
<dbReference type="EMBL" id="CAJOBC010096399">
    <property type="protein sequence ID" value="CAF4439894.1"/>
    <property type="molecule type" value="Genomic_DNA"/>
</dbReference>
<dbReference type="Proteomes" id="UP000677228">
    <property type="component" value="Unassembled WGS sequence"/>
</dbReference>
<dbReference type="GO" id="GO:0004197">
    <property type="term" value="F:cysteine-type endopeptidase activity"/>
    <property type="evidence" value="ECO:0007669"/>
    <property type="project" value="InterPro"/>
</dbReference>
<name>A0A815YUE3_9BILA</name>
<evidence type="ECO:0000313" key="4">
    <source>
        <dbReference type="EMBL" id="CAF4061340.1"/>
    </source>
</evidence>
<dbReference type="GO" id="GO:0006508">
    <property type="term" value="P:proteolysis"/>
    <property type="evidence" value="ECO:0007669"/>
    <property type="project" value="InterPro"/>
</dbReference>
<dbReference type="EMBL" id="CAJNOK010016920">
    <property type="protein sequence ID" value="CAF1254292.1"/>
    <property type="molecule type" value="Genomic_DNA"/>
</dbReference>
<dbReference type="Pfam" id="PF00656">
    <property type="entry name" value="Peptidase_C14"/>
    <property type="match status" value="1"/>
</dbReference>
<dbReference type="Proteomes" id="UP000682733">
    <property type="component" value="Unassembled WGS sequence"/>
</dbReference>
<proteinExistence type="predicted"/>
<feature type="domain" description="Peptidase C14 caspase" evidence="1">
    <location>
        <begin position="21"/>
        <end position="65"/>
    </location>
</feature>
<dbReference type="InterPro" id="IPR011600">
    <property type="entry name" value="Pept_C14_caspase"/>
</dbReference>
<gene>
    <name evidence="3" type="ORF">GPM918_LOCUS40667</name>
    <name evidence="2" type="ORF">OVA965_LOCUS26419</name>
    <name evidence="5" type="ORF">SRO942_LOCUS41640</name>
    <name evidence="4" type="ORF">TMI583_LOCUS27158</name>
</gene>
<reference evidence="3" key="1">
    <citation type="submission" date="2021-02" db="EMBL/GenBank/DDBJ databases">
        <authorList>
            <person name="Nowell W R."/>
        </authorList>
    </citation>
    <scope>NUCLEOTIDE SEQUENCE</scope>
</reference>
<evidence type="ECO:0000313" key="6">
    <source>
        <dbReference type="Proteomes" id="UP000663829"/>
    </source>
</evidence>
<comment type="caution">
    <text evidence="3">The sequence shown here is derived from an EMBL/GenBank/DDBJ whole genome shotgun (WGS) entry which is preliminary data.</text>
</comment>
<dbReference type="Gene3D" id="3.40.50.1460">
    <property type="match status" value="1"/>
</dbReference>